<dbReference type="EMBL" id="JAVFWL010000004">
    <property type="protein sequence ID" value="KAK6748347.1"/>
    <property type="molecule type" value="Genomic_DNA"/>
</dbReference>
<dbReference type="InterPro" id="IPR036504">
    <property type="entry name" value="CGI121/TPRKB_sf"/>
</dbReference>
<proteinExistence type="inferred from homology"/>
<evidence type="ECO:0000256" key="1">
    <source>
        <dbReference type="ARBA" id="ARBA00004123"/>
    </source>
</evidence>
<dbReference type="SUPFAM" id="SSF143870">
    <property type="entry name" value="PF0523-like"/>
    <property type="match status" value="1"/>
</dbReference>
<dbReference type="PANTHER" id="PTHR15840:SF10">
    <property type="entry name" value="EKC_KEOPS COMPLEX SUBUNIT TPRKB"/>
    <property type="match status" value="1"/>
</dbReference>
<dbReference type="Proteomes" id="UP001303046">
    <property type="component" value="Unassembled WGS sequence"/>
</dbReference>
<dbReference type="Pfam" id="PF08617">
    <property type="entry name" value="CGI-121"/>
    <property type="match status" value="1"/>
</dbReference>
<organism evidence="6 7">
    <name type="scientific">Necator americanus</name>
    <name type="common">Human hookworm</name>
    <dbReference type="NCBI Taxonomy" id="51031"/>
    <lineage>
        <taxon>Eukaryota</taxon>
        <taxon>Metazoa</taxon>
        <taxon>Ecdysozoa</taxon>
        <taxon>Nematoda</taxon>
        <taxon>Chromadorea</taxon>
        <taxon>Rhabditida</taxon>
        <taxon>Rhabditina</taxon>
        <taxon>Rhabditomorpha</taxon>
        <taxon>Strongyloidea</taxon>
        <taxon>Ancylostomatidae</taxon>
        <taxon>Bunostominae</taxon>
        <taxon>Necator</taxon>
    </lineage>
</organism>
<dbReference type="Gene3D" id="3.30.2380.10">
    <property type="entry name" value="CGI121/TPRKB"/>
    <property type="match status" value="1"/>
</dbReference>
<sequence>MGRPKSKASTFSQASLQHNTQAIHDITADRTRETMLYRRRQKRMSPGASRLYELQPDPYDATQRRAIRICLFVDVKNAHELRSKLRNGEIDAALIRAELVLEPFIVLAAANRAVHQAAHNRLSTRSIAAELVYSLSPSRNISDSLVTFGIADTSKNILVCIFDDKDGSRMKKLAKEIDGRPETLDKLSGIMDLRLIQKIYQLREPKFNEDSISDRVLSRIITKDFMS</sequence>
<comment type="caution">
    <text evidence="6">The sequence shown here is derived from an EMBL/GenBank/DDBJ whole genome shotgun (WGS) entry which is preliminary data.</text>
</comment>
<accession>A0ABR1DDE1</accession>
<keyword evidence="7" id="KW-1185">Reference proteome</keyword>
<evidence type="ECO:0000256" key="3">
    <source>
        <dbReference type="ARBA" id="ARBA00022694"/>
    </source>
</evidence>
<evidence type="ECO:0000256" key="4">
    <source>
        <dbReference type="ARBA" id="ARBA00023242"/>
    </source>
</evidence>
<keyword evidence="3" id="KW-0819">tRNA processing</keyword>
<evidence type="ECO:0000313" key="6">
    <source>
        <dbReference type="EMBL" id="KAK6748347.1"/>
    </source>
</evidence>
<dbReference type="PANTHER" id="PTHR15840">
    <property type="entry name" value="CGI-121 FAMILY MEMBER"/>
    <property type="match status" value="1"/>
</dbReference>
<dbReference type="InterPro" id="IPR013926">
    <property type="entry name" value="CGI121/TPRKB"/>
</dbReference>
<evidence type="ECO:0000256" key="5">
    <source>
        <dbReference type="RuleBase" id="RU004398"/>
    </source>
</evidence>
<evidence type="ECO:0000313" key="7">
    <source>
        <dbReference type="Proteomes" id="UP001303046"/>
    </source>
</evidence>
<comment type="similarity">
    <text evidence="2 5">Belongs to the CGI121/TPRKB family.</text>
</comment>
<comment type="subcellular location">
    <subcellularLocation>
        <location evidence="1">Nucleus</location>
    </subcellularLocation>
</comment>
<keyword evidence="4 5" id="KW-0539">Nucleus</keyword>
<gene>
    <name evidence="6" type="primary">Necator_chrIV.g14439</name>
    <name evidence="6" type="ORF">RB195_001145</name>
</gene>
<reference evidence="6 7" key="1">
    <citation type="submission" date="2023-08" db="EMBL/GenBank/DDBJ databases">
        <title>A Necator americanus chromosomal reference genome.</title>
        <authorList>
            <person name="Ilik V."/>
            <person name="Petrzelkova K.J."/>
            <person name="Pardy F."/>
            <person name="Fuh T."/>
            <person name="Niatou-Singa F.S."/>
            <person name="Gouil Q."/>
            <person name="Baker L."/>
            <person name="Ritchie M.E."/>
            <person name="Jex A.R."/>
            <person name="Gazzola D."/>
            <person name="Li H."/>
            <person name="Toshio Fujiwara R."/>
            <person name="Zhan B."/>
            <person name="Aroian R.V."/>
            <person name="Pafco B."/>
            <person name="Schwarz E.M."/>
        </authorList>
    </citation>
    <scope>NUCLEOTIDE SEQUENCE [LARGE SCALE GENOMIC DNA]</scope>
    <source>
        <strain evidence="6 7">Aroian</strain>
        <tissue evidence="6">Whole animal</tissue>
    </source>
</reference>
<name>A0ABR1DDE1_NECAM</name>
<evidence type="ECO:0000256" key="2">
    <source>
        <dbReference type="ARBA" id="ARBA00005546"/>
    </source>
</evidence>
<protein>
    <recommendedName>
        <fullName evidence="8">Kinase binding protein CGI-121</fullName>
    </recommendedName>
</protein>
<evidence type="ECO:0008006" key="8">
    <source>
        <dbReference type="Google" id="ProtNLM"/>
    </source>
</evidence>